<proteinExistence type="predicted"/>
<feature type="domain" description="RL" evidence="8">
    <location>
        <begin position="57"/>
        <end position="126"/>
    </location>
</feature>
<keyword evidence="10" id="KW-1185">Reference proteome</keyword>
<dbReference type="InterPro" id="IPR054708">
    <property type="entry name" value="MTPAP-like_central"/>
</dbReference>
<gene>
    <name evidence="11" type="primary">MTPAP</name>
</gene>
<evidence type="ECO:0000313" key="11">
    <source>
        <dbReference type="RefSeq" id="XP_030055127.1"/>
    </source>
</evidence>
<dbReference type="CTD" id="55149"/>
<dbReference type="GO" id="GO:1990817">
    <property type="term" value="F:poly(A) RNA polymerase activity"/>
    <property type="evidence" value="ECO:0007669"/>
    <property type="project" value="TreeGrafter"/>
</dbReference>
<keyword evidence="4" id="KW-0479">Metal-binding</keyword>
<dbReference type="InterPro" id="IPR002058">
    <property type="entry name" value="PAP_assoc"/>
</dbReference>
<evidence type="ECO:0000313" key="10">
    <source>
        <dbReference type="Proteomes" id="UP000515156"/>
    </source>
</evidence>
<dbReference type="OrthoDB" id="434989at2759"/>
<feature type="domain" description="PAP-associated" evidence="7">
    <location>
        <begin position="437"/>
        <end position="481"/>
    </location>
</feature>
<evidence type="ECO:0000256" key="1">
    <source>
        <dbReference type="ARBA" id="ARBA00001936"/>
    </source>
</evidence>
<dbReference type="GeneID" id="115467469"/>
<dbReference type="GO" id="GO:0005739">
    <property type="term" value="C:mitochondrion"/>
    <property type="evidence" value="ECO:0007669"/>
    <property type="project" value="TreeGrafter"/>
</dbReference>
<dbReference type="PANTHER" id="PTHR12271">
    <property type="entry name" value="POLY A POLYMERASE CID PAP -RELATED"/>
    <property type="match status" value="1"/>
</dbReference>
<organism evidence="10 11">
    <name type="scientific">Microcaecilia unicolor</name>
    <dbReference type="NCBI Taxonomy" id="1415580"/>
    <lineage>
        <taxon>Eukaryota</taxon>
        <taxon>Metazoa</taxon>
        <taxon>Chordata</taxon>
        <taxon>Craniata</taxon>
        <taxon>Vertebrata</taxon>
        <taxon>Euteleostomi</taxon>
        <taxon>Amphibia</taxon>
        <taxon>Gymnophiona</taxon>
        <taxon>Siphonopidae</taxon>
        <taxon>Microcaecilia</taxon>
    </lineage>
</organism>
<dbReference type="RefSeq" id="XP_030055127.1">
    <property type="nucleotide sequence ID" value="XM_030199267.1"/>
</dbReference>
<protein>
    <submittedName>
        <fullName evidence="11">Poly(A) RNA polymerase, mitochondrial</fullName>
    </submittedName>
</protein>
<evidence type="ECO:0000259" key="9">
    <source>
        <dbReference type="Pfam" id="PF22600"/>
    </source>
</evidence>
<sequence length="583" mass="65196">MACCCMAVLRPWPLFLRVARAGAHEKLRSLGASAAATKKYPEQEDVRGSESNTTRKTFQELQKERQKQAQHTVLINCPSKINEKKFLKYLSQYGKINSHFFYESYGTHAVVEFSEKESIESLQAQASIPSSDDESAVPFKSRLFALKLASALEVSGNQPSIQLQKQLTIPINKLIQKLCLAESIEQQLYILTEEHQLTDENLRLRFLVCSLIRDVATAYFPESAVIPFGSSVNTFGKLGCDLDMFLDLDAVERGRMKKASGTFSIEYQMKCVPSGRVATQRILSVISECLDSFGPGCISVQKILNARCPLVRFSHQPAGFQCDLTANNRVAMRSSELLYIYGSLDPRVRALVFSIRCWARVHGITSTIPGSWITNFSLTMMVLFFLQKRNPPIIPTLDQLKNLAGAADKHIVEGNDCTFVSDLSQIKLSENTETLDVLLSEFLEFYGNFAFNKNSINIRKGKEQNKPAVSPLYIQNPFEQTLNISKNVNQAQLERFVALARDSSWILQQENMGHPSIGSTQPWGMAALLLPSAALSANKDKKKRQRGPASERIKSLLESLKTNHLSGNSTADNGKRTFSTRAW</sequence>
<dbReference type="GO" id="GO:0031123">
    <property type="term" value="P:RNA 3'-end processing"/>
    <property type="evidence" value="ECO:0007669"/>
    <property type="project" value="TreeGrafter"/>
</dbReference>
<dbReference type="SUPFAM" id="SSF81631">
    <property type="entry name" value="PAP/OAS1 substrate-binding domain"/>
    <property type="match status" value="1"/>
</dbReference>
<evidence type="ECO:0000256" key="2">
    <source>
        <dbReference type="ARBA" id="ARBA00001946"/>
    </source>
</evidence>
<evidence type="ECO:0000256" key="4">
    <source>
        <dbReference type="ARBA" id="ARBA00022723"/>
    </source>
</evidence>
<dbReference type="SUPFAM" id="SSF81301">
    <property type="entry name" value="Nucleotidyltransferase"/>
    <property type="match status" value="1"/>
</dbReference>
<dbReference type="GO" id="GO:0046872">
    <property type="term" value="F:metal ion binding"/>
    <property type="evidence" value="ECO:0007669"/>
    <property type="project" value="UniProtKB-KW"/>
</dbReference>
<evidence type="ECO:0000256" key="6">
    <source>
        <dbReference type="SAM" id="MobiDB-lite"/>
    </source>
</evidence>
<dbReference type="Pfam" id="PF03828">
    <property type="entry name" value="PAP_assoc"/>
    <property type="match status" value="1"/>
</dbReference>
<dbReference type="InParanoid" id="A0A6P7XI06"/>
<evidence type="ECO:0000256" key="3">
    <source>
        <dbReference type="ARBA" id="ARBA00022679"/>
    </source>
</evidence>
<reference evidence="11" key="1">
    <citation type="submission" date="2025-08" db="UniProtKB">
        <authorList>
            <consortium name="RefSeq"/>
        </authorList>
    </citation>
    <scope>IDENTIFICATION</scope>
</reference>
<feature type="region of interest" description="Disordered" evidence="6">
    <location>
        <begin position="561"/>
        <end position="583"/>
    </location>
</feature>
<dbReference type="InterPro" id="IPR041252">
    <property type="entry name" value="RL"/>
</dbReference>
<name>A0A6P7XI06_9AMPH</name>
<accession>A0A6P7XI06</accession>
<dbReference type="CDD" id="cd05402">
    <property type="entry name" value="NT_PAP_TUTase"/>
    <property type="match status" value="1"/>
</dbReference>
<dbReference type="Proteomes" id="UP000515156">
    <property type="component" value="Chromosome 1"/>
</dbReference>
<dbReference type="FunCoup" id="A0A6P7XI06">
    <property type="interactions" value="4283"/>
</dbReference>
<dbReference type="Pfam" id="PF22600">
    <property type="entry name" value="MTPAP-like_central"/>
    <property type="match status" value="1"/>
</dbReference>
<dbReference type="Gene3D" id="3.30.70.330">
    <property type="match status" value="1"/>
</dbReference>
<keyword evidence="5" id="KW-0460">Magnesium</keyword>
<dbReference type="KEGG" id="muo:115467469"/>
<evidence type="ECO:0000259" key="8">
    <source>
        <dbReference type="Pfam" id="PF17797"/>
    </source>
</evidence>
<dbReference type="PANTHER" id="PTHR12271:SF133">
    <property type="entry name" value="POLY(A) RNA POLYMERASE, MITOCHONDRIAL"/>
    <property type="match status" value="1"/>
</dbReference>
<keyword evidence="3" id="KW-0808">Transferase</keyword>
<dbReference type="InterPro" id="IPR043519">
    <property type="entry name" value="NT_sf"/>
</dbReference>
<evidence type="ECO:0000259" key="7">
    <source>
        <dbReference type="Pfam" id="PF03828"/>
    </source>
</evidence>
<dbReference type="Gene3D" id="3.30.460.10">
    <property type="entry name" value="Beta Polymerase, domain 2"/>
    <property type="match status" value="1"/>
</dbReference>
<comment type="cofactor">
    <cofactor evidence="1">
        <name>Mn(2+)</name>
        <dbReference type="ChEBI" id="CHEBI:29035"/>
    </cofactor>
</comment>
<feature type="domain" description="Poly(A) RNA polymerase mitochondrial-like central palm" evidence="9">
    <location>
        <begin position="184"/>
        <end position="342"/>
    </location>
</feature>
<evidence type="ECO:0000256" key="5">
    <source>
        <dbReference type="ARBA" id="ARBA00022842"/>
    </source>
</evidence>
<comment type="cofactor">
    <cofactor evidence="2">
        <name>Mg(2+)</name>
        <dbReference type="ChEBI" id="CHEBI:18420"/>
    </cofactor>
</comment>
<dbReference type="Pfam" id="PF17797">
    <property type="entry name" value="RL"/>
    <property type="match status" value="1"/>
</dbReference>
<dbReference type="Gene3D" id="1.10.1410.10">
    <property type="match status" value="1"/>
</dbReference>
<dbReference type="InterPro" id="IPR012677">
    <property type="entry name" value="Nucleotide-bd_a/b_plait_sf"/>
</dbReference>
<dbReference type="AlphaFoldDB" id="A0A6P7XI06"/>